<proteinExistence type="predicted"/>
<gene>
    <name evidence="1" type="ORF">BEMITA_LOCUS4552</name>
</gene>
<organism evidence="1 2">
    <name type="scientific">Bemisia tabaci</name>
    <name type="common">Sweetpotato whitefly</name>
    <name type="synonym">Aleurodes tabaci</name>
    <dbReference type="NCBI Taxonomy" id="7038"/>
    <lineage>
        <taxon>Eukaryota</taxon>
        <taxon>Metazoa</taxon>
        <taxon>Ecdysozoa</taxon>
        <taxon>Arthropoda</taxon>
        <taxon>Hexapoda</taxon>
        <taxon>Insecta</taxon>
        <taxon>Pterygota</taxon>
        <taxon>Neoptera</taxon>
        <taxon>Paraneoptera</taxon>
        <taxon>Hemiptera</taxon>
        <taxon>Sternorrhyncha</taxon>
        <taxon>Aleyrodoidea</taxon>
        <taxon>Aleyrodidae</taxon>
        <taxon>Aleyrodinae</taxon>
        <taxon>Bemisia</taxon>
    </lineage>
</organism>
<sequence length="29" mass="3519">MSLSVQHMQQRQSHLRFGTCIQAQIWRFT</sequence>
<dbReference type="Proteomes" id="UP001152759">
    <property type="component" value="Chromosome 2"/>
</dbReference>
<dbReference type="EMBL" id="OU963863">
    <property type="protein sequence ID" value="CAH0385313.1"/>
    <property type="molecule type" value="Genomic_DNA"/>
</dbReference>
<evidence type="ECO:0000313" key="1">
    <source>
        <dbReference type="EMBL" id="CAH0385313.1"/>
    </source>
</evidence>
<protein>
    <submittedName>
        <fullName evidence="1">Uncharacterized protein</fullName>
    </submittedName>
</protein>
<accession>A0A9P0A6M1</accession>
<name>A0A9P0A6M1_BEMTA</name>
<dbReference type="AlphaFoldDB" id="A0A9P0A6M1"/>
<keyword evidence="2" id="KW-1185">Reference proteome</keyword>
<evidence type="ECO:0000313" key="2">
    <source>
        <dbReference type="Proteomes" id="UP001152759"/>
    </source>
</evidence>
<reference evidence="1" key="1">
    <citation type="submission" date="2021-12" db="EMBL/GenBank/DDBJ databases">
        <authorList>
            <person name="King R."/>
        </authorList>
    </citation>
    <scope>NUCLEOTIDE SEQUENCE</scope>
</reference>